<keyword evidence="2" id="KW-0479">Metal-binding</keyword>
<dbReference type="GO" id="GO:0046872">
    <property type="term" value="F:metal ion binding"/>
    <property type="evidence" value="ECO:0007669"/>
    <property type="project" value="UniProtKB-KW"/>
</dbReference>
<evidence type="ECO:0000259" key="6">
    <source>
        <dbReference type="Pfam" id="PF07687"/>
    </source>
</evidence>
<keyword evidence="8" id="KW-1185">Reference proteome</keyword>
<dbReference type="InterPro" id="IPR011650">
    <property type="entry name" value="Peptidase_M20_dimer"/>
</dbReference>
<dbReference type="GO" id="GO:0008777">
    <property type="term" value="F:acetylornithine deacetylase activity"/>
    <property type="evidence" value="ECO:0007669"/>
    <property type="project" value="TreeGrafter"/>
</dbReference>
<feature type="domain" description="Peptidase M20 dimerisation" evidence="6">
    <location>
        <begin position="162"/>
        <end position="261"/>
    </location>
</feature>
<dbReference type="RefSeq" id="WP_053178588.1">
    <property type="nucleotide sequence ID" value="NZ_LGIA01000002.1"/>
</dbReference>
<dbReference type="GO" id="GO:0006526">
    <property type="term" value="P:L-arginine biosynthetic process"/>
    <property type="evidence" value="ECO:0007669"/>
    <property type="project" value="TreeGrafter"/>
</dbReference>
<dbReference type="AlphaFoldDB" id="A0A0L8VG88"/>
<evidence type="ECO:0000313" key="8">
    <source>
        <dbReference type="Proteomes" id="UP000036958"/>
    </source>
</evidence>
<dbReference type="Pfam" id="PF07687">
    <property type="entry name" value="M20_dimer"/>
    <property type="match status" value="1"/>
</dbReference>
<comment type="caution">
    <text evidence="7">The sequence shown here is derived from an EMBL/GenBank/DDBJ whole genome shotgun (WGS) entry which is preliminary data.</text>
</comment>
<dbReference type="PANTHER" id="PTHR43808:SF31">
    <property type="entry name" value="N-ACETYL-L-CITRULLINE DEACETYLASE"/>
    <property type="match status" value="1"/>
</dbReference>
<dbReference type="InterPro" id="IPR050072">
    <property type="entry name" value="Peptidase_M20A"/>
</dbReference>
<dbReference type="SUPFAM" id="SSF53187">
    <property type="entry name" value="Zn-dependent exopeptidases"/>
    <property type="match status" value="1"/>
</dbReference>
<evidence type="ECO:0000256" key="2">
    <source>
        <dbReference type="ARBA" id="ARBA00022723"/>
    </source>
</evidence>
<dbReference type="SUPFAM" id="SSF55031">
    <property type="entry name" value="Bacterial exopeptidase dimerisation domain"/>
    <property type="match status" value="1"/>
</dbReference>
<dbReference type="InterPro" id="IPR002933">
    <property type="entry name" value="Peptidase_M20"/>
</dbReference>
<dbReference type="PATRIC" id="fig|1409788.3.peg.24"/>
<evidence type="ECO:0000256" key="3">
    <source>
        <dbReference type="ARBA" id="ARBA00022801"/>
    </source>
</evidence>
<evidence type="ECO:0000256" key="4">
    <source>
        <dbReference type="ARBA" id="ARBA00022833"/>
    </source>
</evidence>
<name>A0A0L8VG88_9BACT</name>
<sequence length="356" mass="38953">MKEYIQLLQKLIQTQSFSKEEEPAAHLIRRVLTEKGISFQAKKNNTWAKNANWKDGLPVILLNSHVDTVRPAKNWTKDPFGAELDGDDLYGLGSNDAGASLVTLLAVFIHFNQKNDLPFNLIYAASAEEEISGPDGMASLIGELGPVDLAIVGEPTQMQMAIAEKGLMVLDCTAHGKAGHAARNEGENALYKALDDIQKLRDYRFEKTSEVLGEVKLSVTQIHAGSQHNVVPDQCTFVVDVRTNEHYSNQQAFEIIAGLIGSDVKARSFRLNSSGIELTHPIVKRGLELGLTYYGSPTTSDQAVMPFQSIKIGPGDSARSHTADEYIRLSEIEAGFKTYVALLDGLILKASEFGHA</sequence>
<reference evidence="8" key="1">
    <citation type="submission" date="2015-07" db="EMBL/GenBank/DDBJ databases">
        <title>Genome sequencing of Sunxiuqinia dokdonensis strain SK.</title>
        <authorList>
            <person name="Ahn S."/>
            <person name="Kim B.-C."/>
        </authorList>
    </citation>
    <scope>NUCLEOTIDE SEQUENCE [LARGE SCALE GENOMIC DNA]</scope>
    <source>
        <strain evidence="8">SK</strain>
    </source>
</reference>
<dbReference type="PANTHER" id="PTHR43808">
    <property type="entry name" value="ACETYLORNITHINE DEACETYLASE"/>
    <property type="match status" value="1"/>
</dbReference>
<gene>
    <name evidence="7" type="ORF">NC99_00240</name>
</gene>
<keyword evidence="3" id="KW-0378">Hydrolase</keyword>
<protein>
    <submittedName>
        <fullName evidence="7">Acetylornithine deacetylase</fullName>
    </submittedName>
</protein>
<dbReference type="CDD" id="cd05651">
    <property type="entry name" value="M20_ArgE_DapE-like"/>
    <property type="match status" value="1"/>
</dbReference>
<dbReference type="Gene3D" id="3.30.70.360">
    <property type="match status" value="1"/>
</dbReference>
<keyword evidence="4" id="KW-0862">Zinc</keyword>
<evidence type="ECO:0000313" key="7">
    <source>
        <dbReference type="EMBL" id="KOH47162.1"/>
    </source>
</evidence>
<proteinExistence type="predicted"/>
<dbReference type="Gene3D" id="3.40.630.10">
    <property type="entry name" value="Zn peptidases"/>
    <property type="match status" value="1"/>
</dbReference>
<keyword evidence="5" id="KW-0170">Cobalt</keyword>
<dbReference type="Pfam" id="PF01546">
    <property type="entry name" value="Peptidase_M20"/>
    <property type="match status" value="1"/>
</dbReference>
<organism evidence="7 8">
    <name type="scientific">Sunxiuqinia dokdonensis</name>
    <dbReference type="NCBI Taxonomy" id="1409788"/>
    <lineage>
        <taxon>Bacteria</taxon>
        <taxon>Pseudomonadati</taxon>
        <taxon>Bacteroidota</taxon>
        <taxon>Bacteroidia</taxon>
        <taxon>Marinilabiliales</taxon>
        <taxon>Prolixibacteraceae</taxon>
        <taxon>Sunxiuqinia</taxon>
    </lineage>
</organism>
<evidence type="ECO:0000256" key="5">
    <source>
        <dbReference type="ARBA" id="ARBA00023285"/>
    </source>
</evidence>
<dbReference type="EMBL" id="LGIA01000002">
    <property type="protein sequence ID" value="KOH47162.1"/>
    <property type="molecule type" value="Genomic_DNA"/>
</dbReference>
<dbReference type="PROSITE" id="PS00758">
    <property type="entry name" value="ARGE_DAPE_CPG2_1"/>
    <property type="match status" value="1"/>
</dbReference>
<dbReference type="STRING" id="1409788.NC99_00240"/>
<dbReference type="InterPro" id="IPR036264">
    <property type="entry name" value="Bact_exopeptidase_dim_dom"/>
</dbReference>
<dbReference type="OrthoDB" id="9792335at2"/>
<dbReference type="InterPro" id="IPR001261">
    <property type="entry name" value="ArgE/DapE_CS"/>
</dbReference>
<dbReference type="Proteomes" id="UP000036958">
    <property type="component" value="Unassembled WGS sequence"/>
</dbReference>
<accession>A0A0L8VG88</accession>
<comment type="cofactor">
    <cofactor evidence="1">
        <name>Zn(2+)</name>
        <dbReference type="ChEBI" id="CHEBI:29105"/>
    </cofactor>
</comment>
<evidence type="ECO:0000256" key="1">
    <source>
        <dbReference type="ARBA" id="ARBA00001947"/>
    </source>
</evidence>